<proteinExistence type="predicted"/>
<reference evidence="1 2" key="1">
    <citation type="submission" date="2018-11" db="EMBL/GenBank/DDBJ databases">
        <authorList>
            <consortium name="Pathogen Informatics"/>
        </authorList>
    </citation>
    <scope>NUCLEOTIDE SEQUENCE [LARGE SCALE GENOMIC DNA]</scope>
    <source>
        <strain evidence="1 2">Zambia</strain>
    </source>
</reference>
<dbReference type="EMBL" id="UZAI01020371">
    <property type="protein sequence ID" value="VDP51156.1"/>
    <property type="molecule type" value="Genomic_DNA"/>
</dbReference>
<sequence>MIFNSSGNKYGLITCQTAPGAVDNDDDEEEEEKTPDMYAVLLHLIFWMIFHKIILNLKMNTS</sequence>
<protein>
    <submittedName>
        <fullName evidence="1">Uncharacterized protein</fullName>
    </submittedName>
</protein>
<gene>
    <name evidence="1" type="ORF">SMRZ_LOCUS24409</name>
</gene>
<evidence type="ECO:0000313" key="2">
    <source>
        <dbReference type="Proteomes" id="UP000277204"/>
    </source>
</evidence>
<dbReference type="Proteomes" id="UP000277204">
    <property type="component" value="Unassembled WGS sequence"/>
</dbReference>
<dbReference type="AlphaFoldDB" id="A0A183N7Y4"/>
<evidence type="ECO:0000313" key="1">
    <source>
        <dbReference type="EMBL" id="VDP51156.1"/>
    </source>
</evidence>
<name>A0A183N7Y4_9TREM</name>
<keyword evidence="2" id="KW-1185">Reference proteome</keyword>
<organism evidence="1 2">
    <name type="scientific">Schistosoma margrebowiei</name>
    <dbReference type="NCBI Taxonomy" id="48269"/>
    <lineage>
        <taxon>Eukaryota</taxon>
        <taxon>Metazoa</taxon>
        <taxon>Spiralia</taxon>
        <taxon>Lophotrochozoa</taxon>
        <taxon>Platyhelminthes</taxon>
        <taxon>Trematoda</taxon>
        <taxon>Digenea</taxon>
        <taxon>Strigeidida</taxon>
        <taxon>Schistosomatoidea</taxon>
        <taxon>Schistosomatidae</taxon>
        <taxon>Schistosoma</taxon>
    </lineage>
</organism>
<accession>A0A183N7Y4</accession>